<dbReference type="EMBL" id="CAEZTM010000013">
    <property type="protein sequence ID" value="CAB4566144.1"/>
    <property type="molecule type" value="Genomic_DNA"/>
</dbReference>
<dbReference type="InterPro" id="IPR000182">
    <property type="entry name" value="GNAT_dom"/>
</dbReference>
<evidence type="ECO:0000313" key="4">
    <source>
        <dbReference type="EMBL" id="CAB4566144.1"/>
    </source>
</evidence>
<dbReference type="SUPFAM" id="SSF55729">
    <property type="entry name" value="Acyl-CoA N-acyltransferases (Nat)"/>
    <property type="match status" value="1"/>
</dbReference>
<dbReference type="GO" id="GO:0008080">
    <property type="term" value="F:N-acetyltransferase activity"/>
    <property type="evidence" value="ECO:0007669"/>
    <property type="project" value="TreeGrafter"/>
</dbReference>
<dbReference type="PANTHER" id="PTHR10545">
    <property type="entry name" value="DIAMINE N-ACETYLTRANSFERASE"/>
    <property type="match status" value="1"/>
</dbReference>
<dbReference type="CDD" id="cd04301">
    <property type="entry name" value="NAT_SF"/>
    <property type="match status" value="1"/>
</dbReference>
<dbReference type="PROSITE" id="PS51186">
    <property type="entry name" value="GNAT"/>
    <property type="match status" value="1"/>
</dbReference>
<sequence>MPVSIRAVEPADKQSWLAVFREYIAFYDSELPDANYALTWERLNSDFPIRGLVAESDGRIVGLAHYLFRPSTWSLEPFCYLEDLYVDPRVRNQGVGRALIAEIQKIAQEAGSPRLYWTTAPDNLTARSLYDQIATTDRVQYKIALSQKSLT</sequence>
<evidence type="ECO:0000256" key="2">
    <source>
        <dbReference type="ARBA" id="ARBA00023315"/>
    </source>
</evidence>
<organism evidence="4">
    <name type="scientific">freshwater metagenome</name>
    <dbReference type="NCBI Taxonomy" id="449393"/>
    <lineage>
        <taxon>unclassified sequences</taxon>
        <taxon>metagenomes</taxon>
        <taxon>ecological metagenomes</taxon>
    </lineage>
</organism>
<dbReference type="Pfam" id="PF00583">
    <property type="entry name" value="Acetyltransf_1"/>
    <property type="match status" value="1"/>
</dbReference>
<dbReference type="AlphaFoldDB" id="A0A6J6DSF9"/>
<dbReference type="InterPro" id="IPR051016">
    <property type="entry name" value="Diverse_Substrate_AcTransf"/>
</dbReference>
<keyword evidence="1" id="KW-0808">Transferase</keyword>
<reference evidence="4" key="1">
    <citation type="submission" date="2020-05" db="EMBL/GenBank/DDBJ databases">
        <authorList>
            <person name="Chiriac C."/>
            <person name="Salcher M."/>
            <person name="Ghai R."/>
            <person name="Kavagutti S V."/>
        </authorList>
    </citation>
    <scope>NUCLEOTIDE SEQUENCE</scope>
</reference>
<feature type="domain" description="N-acetyltransferase" evidence="3">
    <location>
        <begin position="3"/>
        <end position="151"/>
    </location>
</feature>
<gene>
    <name evidence="4" type="ORF">UFOPK1684_00426</name>
</gene>
<dbReference type="InterPro" id="IPR016181">
    <property type="entry name" value="Acyl_CoA_acyltransferase"/>
</dbReference>
<proteinExistence type="predicted"/>
<evidence type="ECO:0000259" key="3">
    <source>
        <dbReference type="PROSITE" id="PS51186"/>
    </source>
</evidence>
<dbReference type="Gene3D" id="3.40.630.30">
    <property type="match status" value="1"/>
</dbReference>
<accession>A0A6J6DSF9</accession>
<dbReference type="PANTHER" id="PTHR10545:SF42">
    <property type="entry name" value="ACETYLTRANSFERASE"/>
    <property type="match status" value="1"/>
</dbReference>
<name>A0A6J6DSF9_9ZZZZ</name>
<evidence type="ECO:0000256" key="1">
    <source>
        <dbReference type="ARBA" id="ARBA00022679"/>
    </source>
</evidence>
<keyword evidence="2" id="KW-0012">Acyltransferase</keyword>
<protein>
    <submittedName>
        <fullName evidence="4">Unannotated protein</fullName>
    </submittedName>
</protein>